<dbReference type="GO" id="GO:0035438">
    <property type="term" value="F:cyclic-di-GMP binding"/>
    <property type="evidence" value="ECO:0007669"/>
    <property type="project" value="InterPro"/>
</dbReference>
<organism evidence="2 3">
    <name type="scientific">Desulfuromonas acetoxidans (strain DSM 684 / 11070)</name>
    <dbReference type="NCBI Taxonomy" id="281689"/>
    <lineage>
        <taxon>Bacteria</taxon>
        <taxon>Pseudomonadati</taxon>
        <taxon>Thermodesulfobacteriota</taxon>
        <taxon>Desulfuromonadia</taxon>
        <taxon>Desulfuromonadales</taxon>
        <taxon>Desulfuromonadaceae</taxon>
        <taxon>Desulfuromonas</taxon>
    </lineage>
</organism>
<dbReference type="Gene3D" id="2.40.10.220">
    <property type="entry name" value="predicted glycosyltransferase like domains"/>
    <property type="match status" value="1"/>
</dbReference>
<dbReference type="AlphaFoldDB" id="Q1K4A7"/>
<evidence type="ECO:0000259" key="1">
    <source>
        <dbReference type="Pfam" id="PF07238"/>
    </source>
</evidence>
<gene>
    <name evidence="2" type="ORF">Dace_3062</name>
</gene>
<dbReference type="EMBL" id="AAEW02000001">
    <property type="protein sequence ID" value="EAT17196.1"/>
    <property type="molecule type" value="Genomic_DNA"/>
</dbReference>
<dbReference type="Proteomes" id="UP000005695">
    <property type="component" value="Unassembled WGS sequence"/>
</dbReference>
<proteinExistence type="predicted"/>
<dbReference type="InterPro" id="IPR009875">
    <property type="entry name" value="PilZ_domain"/>
</dbReference>
<comment type="caution">
    <text evidence="2">The sequence shown here is derived from an EMBL/GenBank/DDBJ whole genome shotgun (WGS) entry which is preliminary data.</text>
</comment>
<keyword evidence="3" id="KW-1185">Reference proteome</keyword>
<reference evidence="2" key="1">
    <citation type="submission" date="2006-05" db="EMBL/GenBank/DDBJ databases">
        <title>Annotation of the draft genome assembly of Desulfuromonas acetoxidans DSM 684.</title>
        <authorList>
            <consortium name="US DOE Joint Genome Institute (JGI-ORNL)"/>
            <person name="Larimer F."/>
            <person name="Land M."/>
            <person name="Hauser L."/>
        </authorList>
    </citation>
    <scope>NUCLEOTIDE SEQUENCE [LARGE SCALE GENOMIC DNA]</scope>
    <source>
        <strain evidence="2">DSM 684</strain>
    </source>
</reference>
<dbReference type="Pfam" id="PF07238">
    <property type="entry name" value="PilZ"/>
    <property type="match status" value="1"/>
</dbReference>
<reference evidence="2" key="2">
    <citation type="submission" date="2006-05" db="EMBL/GenBank/DDBJ databases">
        <title>Sequencing of the draft genome and assembly of Desulfuromonas acetoxidans DSM 684.</title>
        <authorList>
            <consortium name="US DOE Joint Genome Institute (JGI-PGF)"/>
            <person name="Copeland A."/>
            <person name="Lucas S."/>
            <person name="Lapidus A."/>
            <person name="Barry K."/>
            <person name="Detter J.C."/>
            <person name="Glavina del Rio T."/>
            <person name="Hammon N."/>
            <person name="Israni S."/>
            <person name="Dalin E."/>
            <person name="Tice H."/>
            <person name="Bruce D."/>
            <person name="Pitluck S."/>
            <person name="Richardson P."/>
        </authorList>
    </citation>
    <scope>NUCLEOTIDE SEQUENCE [LARGE SCALE GENOMIC DNA]</scope>
    <source>
        <strain evidence="2">DSM 684</strain>
    </source>
</reference>
<dbReference type="OrthoDB" id="5516249at2"/>
<name>Q1K4A7_DESA6</name>
<accession>Q1K4A7</accession>
<evidence type="ECO:0000313" key="2">
    <source>
        <dbReference type="EMBL" id="EAT17196.1"/>
    </source>
</evidence>
<feature type="domain" description="PilZ" evidence="1">
    <location>
        <begin position="26"/>
        <end position="116"/>
    </location>
</feature>
<protein>
    <submittedName>
        <fullName evidence="2">Type IV pilus assembly PilZ</fullName>
    </submittedName>
</protein>
<sequence length="128" mass="14693">MKDQEQPEQPTADQRAKLRAPLMIKRIRLDDGEKAFFGYSTNLSCSGLFISTVNPADPGSRFQIEIPLPEPINRDVRCQCETVWKRSYSPKSPYEPGMGLRFIDLSEEDKQEIDTWAKAQQADNDERD</sequence>
<dbReference type="RefSeq" id="WP_005997406.1">
    <property type="nucleotide sequence ID" value="NZ_AAEW02000001.1"/>
</dbReference>
<dbReference type="SUPFAM" id="SSF141371">
    <property type="entry name" value="PilZ domain-like"/>
    <property type="match status" value="1"/>
</dbReference>
<evidence type="ECO:0000313" key="3">
    <source>
        <dbReference type="Proteomes" id="UP000005695"/>
    </source>
</evidence>